<dbReference type="GO" id="GO:0003678">
    <property type="term" value="F:DNA helicase activity"/>
    <property type="evidence" value="ECO:0007669"/>
    <property type="project" value="InterPro"/>
</dbReference>
<dbReference type="InterPro" id="IPR007693">
    <property type="entry name" value="DNA_helicase_DnaB-like_N"/>
</dbReference>
<dbReference type="AlphaFoldDB" id="A0A7X6CXK1"/>
<sequence length="441" mass="49150">MTEAPPWTEDPVGAIARVQPHDEAAEMATLGACLISPRAAREVVDFLDPRSFYAPRHSEIFYAICRMHALRQPIDPITVAKHLADLGRLQAVGGAGYIQGLANAVPTAGNAEYYAEIIEDRYLRRSIIEHGTRCVEAGFKQDRESTDLVEWAVASAREIRDRGVATEDSPTEDILDFIQHEDTYDWIVPGLLEHGDRLILTASEGGGKSTLLRQMAVCLAAGLHPLDPGKHTEPKRVLVLDCENGEPASRRKYRPLLNSAERAKRGMRRGQFDIRCRPEGVDLTRPADRAWVMRRVERIKPDVLIIGPVYRLHAGNPNDEELARKVSAVIDEARATANCAVLMEAHSPHGGPMGPRSLRPLGSSLWMRWPEFGFGLRPVEDEKSAANAPGARGRRVLPWRGMRDERDWPPFIRAGDDWPWVPYKPIDADPFSGHSETGAIW</sequence>
<comment type="caution">
    <text evidence="4">The sequence shown here is derived from an EMBL/GenBank/DDBJ whole genome shotgun (WGS) entry which is preliminary data.</text>
</comment>
<dbReference type="InterPro" id="IPR027417">
    <property type="entry name" value="P-loop_NTPase"/>
</dbReference>
<dbReference type="Proteomes" id="UP000578686">
    <property type="component" value="Unassembled WGS sequence"/>
</dbReference>
<evidence type="ECO:0000256" key="2">
    <source>
        <dbReference type="ARBA" id="ARBA00023125"/>
    </source>
</evidence>
<dbReference type="GO" id="GO:0006260">
    <property type="term" value="P:DNA replication"/>
    <property type="evidence" value="ECO:0007669"/>
    <property type="project" value="UniProtKB-KW"/>
</dbReference>
<organism evidence="4 5">
    <name type="scientific">Streptomyces lonarensis</name>
    <dbReference type="NCBI Taxonomy" id="700599"/>
    <lineage>
        <taxon>Bacteria</taxon>
        <taxon>Bacillati</taxon>
        <taxon>Actinomycetota</taxon>
        <taxon>Actinomycetes</taxon>
        <taxon>Kitasatosporales</taxon>
        <taxon>Streptomycetaceae</taxon>
        <taxon>Streptomyces</taxon>
    </lineage>
</organism>
<dbReference type="PANTHER" id="PTHR30153">
    <property type="entry name" value="REPLICATIVE DNA HELICASE DNAB"/>
    <property type="match status" value="1"/>
</dbReference>
<keyword evidence="1" id="KW-0235">DNA replication</keyword>
<dbReference type="SUPFAM" id="SSF52540">
    <property type="entry name" value="P-loop containing nucleoside triphosphate hydrolases"/>
    <property type="match status" value="1"/>
</dbReference>
<evidence type="ECO:0000259" key="3">
    <source>
        <dbReference type="Pfam" id="PF00772"/>
    </source>
</evidence>
<keyword evidence="5" id="KW-1185">Reference proteome</keyword>
<dbReference type="SUPFAM" id="SSF48024">
    <property type="entry name" value="N-terminal domain of DnaB helicase"/>
    <property type="match status" value="1"/>
</dbReference>
<gene>
    <name evidence="4" type="ORF">HCN56_01325</name>
</gene>
<evidence type="ECO:0000256" key="1">
    <source>
        <dbReference type="ARBA" id="ARBA00022705"/>
    </source>
</evidence>
<evidence type="ECO:0000313" key="5">
    <source>
        <dbReference type="Proteomes" id="UP000578686"/>
    </source>
</evidence>
<dbReference type="Gene3D" id="1.10.860.10">
    <property type="entry name" value="DNAb Helicase, Chain A"/>
    <property type="match status" value="1"/>
</dbReference>
<dbReference type="GO" id="GO:0005524">
    <property type="term" value="F:ATP binding"/>
    <property type="evidence" value="ECO:0007669"/>
    <property type="project" value="InterPro"/>
</dbReference>
<dbReference type="RefSeq" id="WP_167967548.1">
    <property type="nucleotide sequence ID" value="NZ_BHZG01000011.1"/>
</dbReference>
<reference evidence="4 5" key="1">
    <citation type="submission" date="2020-03" db="EMBL/GenBank/DDBJ databases">
        <title>Draft genome of Streptomyces sp. ventii, isolated from the Axial Seamount in the Pacific Ocean, and resequencing of the two type strains Streptomyces lonarensis strain NCL 716 and Streptomyces bohaiensis strain 11A07.</title>
        <authorList>
            <person name="Loughran R.M."/>
            <person name="Pfannmuller K.M."/>
            <person name="Wasson B.J."/>
            <person name="Deadmond M.C."/>
            <person name="Paddock B.E."/>
            <person name="Koyack M.J."/>
            <person name="Gallegos D.A."/>
            <person name="Mitchell E.A."/>
            <person name="Ushijima B."/>
            <person name="Saw J.H."/>
            <person name="Mcphail K.L."/>
            <person name="Videau P."/>
        </authorList>
    </citation>
    <scope>NUCLEOTIDE SEQUENCE [LARGE SCALE GENOMIC DNA]</scope>
    <source>
        <strain evidence="4 5">NCL716</strain>
    </source>
</reference>
<feature type="domain" description="DNA helicase DnaB-like N-terminal" evidence="3">
    <location>
        <begin position="19"/>
        <end position="120"/>
    </location>
</feature>
<dbReference type="Gene3D" id="3.40.50.300">
    <property type="entry name" value="P-loop containing nucleotide triphosphate hydrolases"/>
    <property type="match status" value="1"/>
</dbReference>
<dbReference type="InterPro" id="IPR016136">
    <property type="entry name" value="DNA_helicase_N/primase_C"/>
</dbReference>
<dbReference type="InterPro" id="IPR036185">
    <property type="entry name" value="DNA_heli_DnaB-like_N_sf"/>
</dbReference>
<dbReference type="Pfam" id="PF00772">
    <property type="entry name" value="DnaB"/>
    <property type="match status" value="1"/>
</dbReference>
<name>A0A7X6CXK1_9ACTN</name>
<proteinExistence type="predicted"/>
<protein>
    <submittedName>
        <fullName evidence="4">AAA family ATPase</fullName>
    </submittedName>
</protein>
<keyword evidence="2" id="KW-0238">DNA-binding</keyword>
<dbReference type="PANTHER" id="PTHR30153:SF2">
    <property type="entry name" value="REPLICATIVE DNA HELICASE"/>
    <property type="match status" value="1"/>
</dbReference>
<dbReference type="GO" id="GO:0003677">
    <property type="term" value="F:DNA binding"/>
    <property type="evidence" value="ECO:0007669"/>
    <property type="project" value="UniProtKB-KW"/>
</dbReference>
<dbReference type="GO" id="GO:0005829">
    <property type="term" value="C:cytosol"/>
    <property type="evidence" value="ECO:0007669"/>
    <property type="project" value="TreeGrafter"/>
</dbReference>
<evidence type="ECO:0000313" key="4">
    <source>
        <dbReference type="EMBL" id="NJQ04249.1"/>
    </source>
</evidence>
<accession>A0A7X6CXK1</accession>
<dbReference type="EMBL" id="JAAVJD010000004">
    <property type="protein sequence ID" value="NJQ04249.1"/>
    <property type="molecule type" value="Genomic_DNA"/>
</dbReference>
<dbReference type="Pfam" id="PF13481">
    <property type="entry name" value="AAA_25"/>
    <property type="match status" value="1"/>
</dbReference>